<dbReference type="RefSeq" id="XP_053580697.1">
    <property type="nucleotide sequence ID" value="XM_053731784.1"/>
</dbReference>
<feature type="compositionally biased region" description="Basic and acidic residues" evidence="1">
    <location>
        <begin position="10"/>
        <end position="23"/>
    </location>
</feature>
<dbReference type="Gene3D" id="1.10.20.10">
    <property type="entry name" value="Histone, subunit A"/>
    <property type="match status" value="1"/>
</dbReference>
<dbReference type="Proteomes" id="UP000483820">
    <property type="component" value="Chromosome V"/>
</dbReference>
<evidence type="ECO:0000256" key="1">
    <source>
        <dbReference type="SAM" id="MobiDB-lite"/>
    </source>
</evidence>
<feature type="region of interest" description="Disordered" evidence="1">
    <location>
        <begin position="1"/>
        <end position="40"/>
    </location>
</feature>
<dbReference type="GeneID" id="9803178"/>
<protein>
    <recommendedName>
        <fullName evidence="4">Histone H2A/H2B/H3 domain-containing protein</fullName>
    </recommendedName>
</protein>
<dbReference type="SUPFAM" id="SSF47113">
    <property type="entry name" value="Histone-fold"/>
    <property type="match status" value="1"/>
</dbReference>
<dbReference type="EMBL" id="WUAV01000005">
    <property type="protein sequence ID" value="KAF1750388.1"/>
    <property type="molecule type" value="Genomic_DNA"/>
</dbReference>
<accession>A0A6A5G5T3</accession>
<gene>
    <name evidence="2" type="ORF">GCK72_016937</name>
</gene>
<reference evidence="2 3" key="1">
    <citation type="submission" date="2019-12" db="EMBL/GenBank/DDBJ databases">
        <title>Chromosome-level assembly of the Caenorhabditis remanei genome.</title>
        <authorList>
            <person name="Teterina A.A."/>
            <person name="Willis J.H."/>
            <person name="Phillips P.C."/>
        </authorList>
    </citation>
    <scope>NUCLEOTIDE SEQUENCE [LARGE SCALE GENOMIC DNA]</scope>
    <source>
        <strain evidence="2 3">PX506</strain>
        <tissue evidence="2">Whole organism</tissue>
    </source>
</reference>
<evidence type="ECO:0008006" key="4">
    <source>
        <dbReference type="Google" id="ProtNLM"/>
    </source>
</evidence>
<evidence type="ECO:0000313" key="2">
    <source>
        <dbReference type="EMBL" id="KAF1750388.1"/>
    </source>
</evidence>
<dbReference type="InterPro" id="IPR009072">
    <property type="entry name" value="Histone-fold"/>
</dbReference>
<dbReference type="GO" id="GO:0046982">
    <property type="term" value="F:protein heterodimerization activity"/>
    <property type="evidence" value="ECO:0007669"/>
    <property type="project" value="InterPro"/>
</dbReference>
<proteinExistence type="predicted"/>
<feature type="compositionally biased region" description="Acidic residues" evidence="1">
    <location>
        <begin position="25"/>
        <end position="36"/>
    </location>
</feature>
<dbReference type="AlphaFoldDB" id="A0A6A5G5T3"/>
<dbReference type="KEGG" id="crq:GCK72_016937"/>
<comment type="caution">
    <text evidence="2">The sequence shown here is derived from an EMBL/GenBank/DDBJ whole genome shotgun (WGS) entry which is preliminary data.</text>
</comment>
<sequence length="122" mass="13507">MVRGSKRAPKKVEKAPKKEKGASIEEFDDIESEDEGPNPGFAIPLFRAEVAQVLAAVTEKDITIEEEAMKALQTASEDILDKAFRIGVVIAAANNRTELRGDDMDSAERVFLKLNDFKNKDK</sequence>
<evidence type="ECO:0000313" key="3">
    <source>
        <dbReference type="Proteomes" id="UP000483820"/>
    </source>
</evidence>
<name>A0A6A5G5T3_CAERE</name>
<organism evidence="2 3">
    <name type="scientific">Caenorhabditis remanei</name>
    <name type="common">Caenorhabditis vulgaris</name>
    <dbReference type="NCBI Taxonomy" id="31234"/>
    <lineage>
        <taxon>Eukaryota</taxon>
        <taxon>Metazoa</taxon>
        <taxon>Ecdysozoa</taxon>
        <taxon>Nematoda</taxon>
        <taxon>Chromadorea</taxon>
        <taxon>Rhabditida</taxon>
        <taxon>Rhabditina</taxon>
        <taxon>Rhabditomorpha</taxon>
        <taxon>Rhabditoidea</taxon>
        <taxon>Rhabditidae</taxon>
        <taxon>Peloderinae</taxon>
        <taxon>Caenorhabditis</taxon>
    </lineage>
</organism>
<dbReference type="CTD" id="9803178"/>